<dbReference type="PANTHER" id="PTHR45527:SF1">
    <property type="entry name" value="FATTY ACID SYNTHASE"/>
    <property type="match status" value="1"/>
</dbReference>
<evidence type="ECO:0000259" key="2">
    <source>
        <dbReference type="Pfam" id="PF00501"/>
    </source>
</evidence>
<keyword evidence="4" id="KW-1185">Reference proteome</keyword>
<sequence length="258" mass="28486">MIALMGPHGQASTGHAAQQLLNNYMRILASATADPDTAPSALVTTRPNSLPQTAACIHHRFEHAAAKYPDKIAVIHNDHKITYRDLEAVGNCVAHRLIERGVRPGTTVGHMRRTRPGFHHRSARHRIVCPGVCDLAWRTSLLYELDELLLTGRPASNNSPIRASYLRRGLARSMVRRGRNSWRSSRLAVDGVARNTRRVTGEATDGQGRQRGHARCRNADRDAGHRRGRKRAALSSAFGKSPCRRSDETGNGQAGHRE</sequence>
<name>A0A4R4XXF6_9PSEU</name>
<feature type="domain" description="AMP-dependent synthetase/ligase" evidence="2">
    <location>
        <begin position="61"/>
        <end position="117"/>
    </location>
</feature>
<proteinExistence type="predicted"/>
<dbReference type="PANTHER" id="PTHR45527">
    <property type="entry name" value="NONRIBOSOMAL PEPTIDE SYNTHETASE"/>
    <property type="match status" value="1"/>
</dbReference>
<dbReference type="AlphaFoldDB" id="A0A4R4XXF6"/>
<dbReference type="InterPro" id="IPR000873">
    <property type="entry name" value="AMP-dep_synth/lig_dom"/>
</dbReference>
<evidence type="ECO:0000256" key="1">
    <source>
        <dbReference type="SAM" id="MobiDB-lite"/>
    </source>
</evidence>
<dbReference type="Proteomes" id="UP000294947">
    <property type="component" value="Unassembled WGS sequence"/>
</dbReference>
<dbReference type="GO" id="GO:0043041">
    <property type="term" value="P:amino acid activation for nonribosomal peptide biosynthetic process"/>
    <property type="evidence" value="ECO:0007669"/>
    <property type="project" value="TreeGrafter"/>
</dbReference>
<dbReference type="GO" id="GO:0044550">
    <property type="term" value="P:secondary metabolite biosynthetic process"/>
    <property type="evidence" value="ECO:0007669"/>
    <property type="project" value="TreeGrafter"/>
</dbReference>
<dbReference type="GO" id="GO:0005737">
    <property type="term" value="C:cytoplasm"/>
    <property type="evidence" value="ECO:0007669"/>
    <property type="project" value="TreeGrafter"/>
</dbReference>
<evidence type="ECO:0000313" key="4">
    <source>
        <dbReference type="Proteomes" id="UP000294947"/>
    </source>
</evidence>
<feature type="region of interest" description="Disordered" evidence="1">
    <location>
        <begin position="193"/>
        <end position="258"/>
    </location>
</feature>
<dbReference type="GO" id="GO:0031177">
    <property type="term" value="F:phosphopantetheine binding"/>
    <property type="evidence" value="ECO:0007669"/>
    <property type="project" value="TreeGrafter"/>
</dbReference>
<reference evidence="3 4" key="1">
    <citation type="submission" date="2019-03" db="EMBL/GenBank/DDBJ databases">
        <title>Draft genome sequences of novel Actinobacteria.</title>
        <authorList>
            <person name="Sahin N."/>
            <person name="Ay H."/>
            <person name="Saygin H."/>
        </authorList>
    </citation>
    <scope>NUCLEOTIDE SEQUENCE [LARGE SCALE GENOMIC DNA]</scope>
    <source>
        <strain evidence="3 4">7K502</strain>
    </source>
</reference>
<dbReference type="Pfam" id="PF00501">
    <property type="entry name" value="AMP-binding"/>
    <property type="match status" value="1"/>
</dbReference>
<organism evidence="3 4">
    <name type="scientific">Saccharopolyspora elongata</name>
    <dbReference type="NCBI Taxonomy" id="2530387"/>
    <lineage>
        <taxon>Bacteria</taxon>
        <taxon>Bacillati</taxon>
        <taxon>Actinomycetota</taxon>
        <taxon>Actinomycetes</taxon>
        <taxon>Pseudonocardiales</taxon>
        <taxon>Pseudonocardiaceae</taxon>
        <taxon>Saccharopolyspora</taxon>
    </lineage>
</organism>
<protein>
    <recommendedName>
        <fullName evidence="2">AMP-dependent synthetase/ligase domain-containing protein</fullName>
    </recommendedName>
</protein>
<dbReference type="Gene3D" id="3.40.50.12780">
    <property type="entry name" value="N-terminal domain of ligase-like"/>
    <property type="match status" value="1"/>
</dbReference>
<dbReference type="SUPFAM" id="SSF56801">
    <property type="entry name" value="Acetyl-CoA synthetase-like"/>
    <property type="match status" value="1"/>
</dbReference>
<dbReference type="OrthoDB" id="2472181at2"/>
<comment type="caution">
    <text evidence="3">The sequence shown here is derived from an EMBL/GenBank/DDBJ whole genome shotgun (WGS) entry which is preliminary data.</text>
</comment>
<gene>
    <name evidence="3" type="ORF">E1288_42425</name>
</gene>
<dbReference type="EMBL" id="SMKW01000115">
    <property type="protein sequence ID" value="TDD36020.1"/>
    <property type="molecule type" value="Genomic_DNA"/>
</dbReference>
<evidence type="ECO:0000313" key="3">
    <source>
        <dbReference type="EMBL" id="TDD36020.1"/>
    </source>
</evidence>
<dbReference type="InterPro" id="IPR042099">
    <property type="entry name" value="ANL_N_sf"/>
</dbReference>
<accession>A0A4R4XXF6</accession>